<evidence type="ECO:0000313" key="1">
    <source>
        <dbReference type="EMBL" id="KAA0046603.1"/>
    </source>
</evidence>
<dbReference type="AlphaFoldDB" id="A0A5A7TSS7"/>
<dbReference type="Proteomes" id="UP000321393">
    <property type="component" value="Unassembled WGS sequence"/>
</dbReference>
<comment type="caution">
    <text evidence="1">The sequence shown here is derived from an EMBL/GenBank/DDBJ whole genome shotgun (WGS) entry which is preliminary data.</text>
</comment>
<sequence length="147" mass="16327">MSCEQIGTPGGTSLHFISFSSFKSTSKPMTSKKVASKSSIASDAYMRPVTCNRRIIIRENPLFEKSTHVSNPSEQESYLEVVSIMMADVTAEAAMAEMERKINFPMKTVEERDHEIAALKDQMKVCETAESNKTLVVKADDKGEVEL</sequence>
<accession>A0A5A7TSS7</accession>
<evidence type="ECO:0000313" key="2">
    <source>
        <dbReference type="Proteomes" id="UP000321393"/>
    </source>
</evidence>
<reference evidence="1 2" key="1">
    <citation type="submission" date="2019-08" db="EMBL/GenBank/DDBJ databases">
        <title>Draft genome sequences of two oriental melons (Cucumis melo L. var makuwa).</title>
        <authorList>
            <person name="Kwon S.-Y."/>
        </authorList>
    </citation>
    <scope>NUCLEOTIDE SEQUENCE [LARGE SCALE GENOMIC DNA]</scope>
    <source>
        <strain evidence="2">cv. SW 3</strain>
        <tissue evidence="1">Leaf</tissue>
    </source>
</reference>
<dbReference type="EMBL" id="SSTE01014001">
    <property type="protein sequence ID" value="KAA0046603.1"/>
    <property type="molecule type" value="Genomic_DNA"/>
</dbReference>
<organism evidence="1 2">
    <name type="scientific">Cucumis melo var. makuwa</name>
    <name type="common">Oriental melon</name>
    <dbReference type="NCBI Taxonomy" id="1194695"/>
    <lineage>
        <taxon>Eukaryota</taxon>
        <taxon>Viridiplantae</taxon>
        <taxon>Streptophyta</taxon>
        <taxon>Embryophyta</taxon>
        <taxon>Tracheophyta</taxon>
        <taxon>Spermatophyta</taxon>
        <taxon>Magnoliopsida</taxon>
        <taxon>eudicotyledons</taxon>
        <taxon>Gunneridae</taxon>
        <taxon>Pentapetalae</taxon>
        <taxon>rosids</taxon>
        <taxon>fabids</taxon>
        <taxon>Cucurbitales</taxon>
        <taxon>Cucurbitaceae</taxon>
        <taxon>Benincaseae</taxon>
        <taxon>Cucumis</taxon>
    </lineage>
</organism>
<protein>
    <submittedName>
        <fullName evidence="1">Ty3-gypsy retrotransposon protein</fullName>
    </submittedName>
</protein>
<gene>
    <name evidence="1" type="ORF">E6C27_scaffold114G001470</name>
</gene>
<proteinExistence type="predicted"/>
<name>A0A5A7TSS7_CUCMM</name>